<evidence type="ECO:0000313" key="1">
    <source>
        <dbReference type="EMBL" id="KAJ7062424.1"/>
    </source>
</evidence>
<sequence length="198" mass="21840">MRAFRLPLGRIQLAVQTPVARFQSALWLRRRAVLMLHASVLQSREGRWSMRSYKSGARHVWLWNIHLPAVGSRRYSFPLVAGYSFAYILCVPPGSTVLTKSLIRRREDRNSQDAKSCGASSCAKLFRHHESCRTLGSGYSAVRLSFSSTFVSCAAISSSAVPRSRDVFTPSTAGAALYTNSCYSALSATGPLLCLVNF</sequence>
<protein>
    <submittedName>
        <fullName evidence="1">Uncharacterized protein</fullName>
    </submittedName>
</protein>
<accession>A0AAD6TJX8</accession>
<keyword evidence="2" id="KW-1185">Reference proteome</keyword>
<proteinExistence type="predicted"/>
<evidence type="ECO:0000313" key="2">
    <source>
        <dbReference type="Proteomes" id="UP001222325"/>
    </source>
</evidence>
<comment type="caution">
    <text evidence="1">The sequence shown here is derived from an EMBL/GenBank/DDBJ whole genome shotgun (WGS) entry which is preliminary data.</text>
</comment>
<dbReference type="EMBL" id="JARJCN010000233">
    <property type="protein sequence ID" value="KAJ7062424.1"/>
    <property type="molecule type" value="Genomic_DNA"/>
</dbReference>
<gene>
    <name evidence="1" type="ORF">B0H15DRAFT_277503</name>
</gene>
<reference evidence="1" key="1">
    <citation type="submission" date="2023-03" db="EMBL/GenBank/DDBJ databases">
        <title>Massive genome expansion in bonnet fungi (Mycena s.s.) driven by repeated elements and novel gene families across ecological guilds.</title>
        <authorList>
            <consortium name="Lawrence Berkeley National Laboratory"/>
            <person name="Harder C.B."/>
            <person name="Miyauchi S."/>
            <person name="Viragh M."/>
            <person name="Kuo A."/>
            <person name="Thoen E."/>
            <person name="Andreopoulos B."/>
            <person name="Lu D."/>
            <person name="Skrede I."/>
            <person name="Drula E."/>
            <person name="Henrissat B."/>
            <person name="Morin E."/>
            <person name="Kohler A."/>
            <person name="Barry K."/>
            <person name="LaButti K."/>
            <person name="Morin E."/>
            <person name="Salamov A."/>
            <person name="Lipzen A."/>
            <person name="Mereny Z."/>
            <person name="Hegedus B."/>
            <person name="Baldrian P."/>
            <person name="Stursova M."/>
            <person name="Weitz H."/>
            <person name="Taylor A."/>
            <person name="Grigoriev I.V."/>
            <person name="Nagy L.G."/>
            <person name="Martin F."/>
            <person name="Kauserud H."/>
        </authorList>
    </citation>
    <scope>NUCLEOTIDE SEQUENCE</scope>
    <source>
        <strain evidence="1">CBHHK173m</strain>
    </source>
</reference>
<dbReference type="Proteomes" id="UP001222325">
    <property type="component" value="Unassembled WGS sequence"/>
</dbReference>
<name>A0AAD6TJX8_9AGAR</name>
<organism evidence="1 2">
    <name type="scientific">Mycena belliarum</name>
    <dbReference type="NCBI Taxonomy" id="1033014"/>
    <lineage>
        <taxon>Eukaryota</taxon>
        <taxon>Fungi</taxon>
        <taxon>Dikarya</taxon>
        <taxon>Basidiomycota</taxon>
        <taxon>Agaricomycotina</taxon>
        <taxon>Agaricomycetes</taxon>
        <taxon>Agaricomycetidae</taxon>
        <taxon>Agaricales</taxon>
        <taxon>Marasmiineae</taxon>
        <taxon>Mycenaceae</taxon>
        <taxon>Mycena</taxon>
    </lineage>
</organism>
<dbReference type="AlphaFoldDB" id="A0AAD6TJX8"/>